<dbReference type="AlphaFoldDB" id="A0A5B7KLC5"/>
<evidence type="ECO:0000313" key="2">
    <source>
        <dbReference type="Proteomes" id="UP000324222"/>
    </source>
</evidence>
<comment type="caution">
    <text evidence="1">The sequence shown here is derived from an EMBL/GenBank/DDBJ whole genome shotgun (WGS) entry which is preliminary data.</text>
</comment>
<dbReference type="EMBL" id="VSRR010149283">
    <property type="protein sequence ID" value="MPD06069.1"/>
    <property type="molecule type" value="Genomic_DNA"/>
</dbReference>
<organism evidence="1 2">
    <name type="scientific">Portunus trituberculatus</name>
    <name type="common">Swimming crab</name>
    <name type="synonym">Neptunus trituberculatus</name>
    <dbReference type="NCBI Taxonomy" id="210409"/>
    <lineage>
        <taxon>Eukaryota</taxon>
        <taxon>Metazoa</taxon>
        <taxon>Ecdysozoa</taxon>
        <taxon>Arthropoda</taxon>
        <taxon>Crustacea</taxon>
        <taxon>Multicrustacea</taxon>
        <taxon>Malacostraca</taxon>
        <taxon>Eumalacostraca</taxon>
        <taxon>Eucarida</taxon>
        <taxon>Decapoda</taxon>
        <taxon>Pleocyemata</taxon>
        <taxon>Brachyura</taxon>
        <taxon>Eubrachyura</taxon>
        <taxon>Portunoidea</taxon>
        <taxon>Portunidae</taxon>
        <taxon>Portuninae</taxon>
        <taxon>Portunus</taxon>
    </lineage>
</organism>
<dbReference type="Proteomes" id="UP000324222">
    <property type="component" value="Unassembled WGS sequence"/>
</dbReference>
<gene>
    <name evidence="1" type="ORF">E2C01_101850</name>
</gene>
<keyword evidence="2" id="KW-1185">Reference proteome</keyword>
<name>A0A5B7KLC5_PORTR</name>
<reference evidence="1 2" key="1">
    <citation type="submission" date="2019-05" db="EMBL/GenBank/DDBJ databases">
        <title>Another draft genome of Portunus trituberculatus and its Hox gene families provides insights of decapod evolution.</title>
        <authorList>
            <person name="Jeong J.-H."/>
            <person name="Song I."/>
            <person name="Kim S."/>
            <person name="Choi T."/>
            <person name="Kim D."/>
            <person name="Ryu S."/>
            <person name="Kim W."/>
        </authorList>
    </citation>
    <scope>NUCLEOTIDE SEQUENCE [LARGE SCALE GENOMIC DNA]</scope>
    <source>
        <tissue evidence="1">Muscle</tissue>
    </source>
</reference>
<proteinExistence type="predicted"/>
<accession>A0A5B7KLC5</accession>
<sequence length="103" mass="11463">MEGCLECYKYVLGAFRMFQCEVDVAEGGEFTAHVTDTLYYADWPQLFTKVGQACISVFCSRNVSKVRCGVCCCSFSVKIISLSLFLSLSPSSSSFFLTLYTVQ</sequence>
<protein>
    <submittedName>
        <fullName evidence="1">Uncharacterized protein</fullName>
    </submittedName>
</protein>
<evidence type="ECO:0000313" key="1">
    <source>
        <dbReference type="EMBL" id="MPD06069.1"/>
    </source>
</evidence>